<dbReference type="AlphaFoldDB" id="A0A382MWN3"/>
<proteinExistence type="predicted"/>
<organism evidence="1">
    <name type="scientific">marine metagenome</name>
    <dbReference type="NCBI Taxonomy" id="408172"/>
    <lineage>
        <taxon>unclassified sequences</taxon>
        <taxon>metagenomes</taxon>
        <taxon>ecological metagenomes</taxon>
    </lineage>
</organism>
<accession>A0A382MWN3</accession>
<feature type="non-terminal residue" evidence="1">
    <location>
        <position position="1"/>
    </location>
</feature>
<gene>
    <name evidence="1" type="ORF">METZ01_LOCUS305794</name>
</gene>
<protein>
    <submittedName>
        <fullName evidence="1">Uncharacterized protein</fullName>
    </submittedName>
</protein>
<sequence length="57" mass="6515">GKVISPDDIDGISEKINEVVSQKSQIMTEIKSIREQWVYNLGETRNVGPREIMKLLK</sequence>
<evidence type="ECO:0000313" key="1">
    <source>
        <dbReference type="EMBL" id="SVC52940.1"/>
    </source>
</evidence>
<name>A0A382MWN3_9ZZZZ</name>
<dbReference type="EMBL" id="UINC01096226">
    <property type="protein sequence ID" value="SVC52940.1"/>
    <property type="molecule type" value="Genomic_DNA"/>
</dbReference>
<reference evidence="1" key="1">
    <citation type="submission" date="2018-05" db="EMBL/GenBank/DDBJ databases">
        <authorList>
            <person name="Lanie J.A."/>
            <person name="Ng W.-L."/>
            <person name="Kazmierczak K.M."/>
            <person name="Andrzejewski T.M."/>
            <person name="Davidsen T.M."/>
            <person name="Wayne K.J."/>
            <person name="Tettelin H."/>
            <person name="Glass J.I."/>
            <person name="Rusch D."/>
            <person name="Podicherti R."/>
            <person name="Tsui H.-C.T."/>
            <person name="Winkler M.E."/>
        </authorList>
    </citation>
    <scope>NUCLEOTIDE SEQUENCE</scope>
</reference>